<evidence type="ECO:0000256" key="2">
    <source>
        <dbReference type="ARBA" id="ARBA00022679"/>
    </source>
</evidence>
<dbReference type="PANTHER" id="PTHR12526">
    <property type="entry name" value="GLYCOSYLTRANSFERASE"/>
    <property type="match status" value="1"/>
</dbReference>
<keyword evidence="1" id="KW-0328">Glycosyltransferase</keyword>
<comment type="caution">
    <text evidence="6">The sequence shown here is derived from an EMBL/GenBank/DDBJ whole genome shotgun (WGS) entry which is preliminary data.</text>
</comment>
<organism evidence="6 7">
    <name type="scientific">Zafaria cholistanensis</name>
    <dbReference type="NCBI Taxonomy" id="1682741"/>
    <lineage>
        <taxon>Bacteria</taxon>
        <taxon>Bacillati</taxon>
        <taxon>Actinomycetota</taxon>
        <taxon>Actinomycetes</taxon>
        <taxon>Micrococcales</taxon>
        <taxon>Micrococcaceae</taxon>
        <taxon>Zafaria</taxon>
    </lineage>
</organism>
<dbReference type="Pfam" id="PF13439">
    <property type="entry name" value="Glyco_transf_4"/>
    <property type="match status" value="1"/>
</dbReference>
<dbReference type="SUPFAM" id="SSF53756">
    <property type="entry name" value="UDP-Glycosyltransferase/glycogen phosphorylase"/>
    <property type="match status" value="1"/>
</dbReference>
<dbReference type="InterPro" id="IPR001296">
    <property type="entry name" value="Glyco_trans_1"/>
</dbReference>
<evidence type="ECO:0000256" key="3">
    <source>
        <dbReference type="SAM" id="MobiDB-lite"/>
    </source>
</evidence>
<accession>A0A5A7NRC2</accession>
<dbReference type="AlphaFoldDB" id="A0A5A7NRC2"/>
<proteinExistence type="predicted"/>
<dbReference type="GO" id="GO:0016757">
    <property type="term" value="F:glycosyltransferase activity"/>
    <property type="evidence" value="ECO:0007669"/>
    <property type="project" value="UniProtKB-KW"/>
</dbReference>
<evidence type="ECO:0000313" key="7">
    <source>
        <dbReference type="Proteomes" id="UP000325307"/>
    </source>
</evidence>
<evidence type="ECO:0000259" key="4">
    <source>
        <dbReference type="Pfam" id="PF00534"/>
    </source>
</evidence>
<reference evidence="6 7" key="1">
    <citation type="submission" date="2019-09" db="EMBL/GenBank/DDBJ databases">
        <title>Arthrobacter zafarii sp. nov., a moderately thermotolerant and halotolerant actinobacterium isolated from Cholistan desert soil of Pakistan.</title>
        <authorList>
            <person name="Amin A."/>
            <person name="Ahmed I."/>
            <person name="Khalid N."/>
            <person name="Schumann P."/>
            <person name="Busse H.J."/>
            <person name="Khan I.U."/>
            <person name="Li S."/>
            <person name="Li W.J."/>
        </authorList>
    </citation>
    <scope>NUCLEOTIDE SEQUENCE [LARGE SCALE GENOMIC DNA]</scope>
    <source>
        <strain evidence="6 7">NCCP-1664</strain>
    </source>
</reference>
<evidence type="ECO:0000259" key="5">
    <source>
        <dbReference type="Pfam" id="PF13439"/>
    </source>
</evidence>
<name>A0A5A7NRC2_9MICC</name>
<gene>
    <name evidence="6" type="ORF">NCCP1664_11690</name>
</gene>
<feature type="domain" description="Glycosyltransferase subfamily 4-like N-terminal" evidence="5">
    <location>
        <begin position="10"/>
        <end position="173"/>
    </location>
</feature>
<dbReference type="PANTHER" id="PTHR12526:SF638">
    <property type="entry name" value="SPORE COAT PROTEIN SA"/>
    <property type="match status" value="1"/>
</dbReference>
<feature type="compositionally biased region" description="Gly residues" evidence="3">
    <location>
        <begin position="374"/>
        <end position="385"/>
    </location>
</feature>
<keyword evidence="7" id="KW-1185">Reference proteome</keyword>
<sequence>MAHPAADLYGSDRVLLESVQGLLDRGNHVAVALPGPGPLVDQLRARGAVVEFCPTPVLRKSLLSPLGLVRLAGEGIRGLYRGAALVRRHRPDALYVSTVTIPLWPLLGRLAGIRTVIHVHEAERHAARPLRVALALPLLLAHRIVANSLYSVATLEESLPALRGRATVVYNGVPGPEKPVPARAALNGALRVLYVGRLSHRKGVDVAVEAVAELRRRGVDATLDVVGAVFPGYEDFERALRDRVEELGLGEAASFHGFQPGTWDFLASADAVVVPSRLDEPFGNTAVEAVLAARPVVVSDTSGLREAAAGYSSARFAAPGNAEALADALAGIAAEWDAVRAAAAADASVAGERHAPERYRLAIAGLILGPARGGFGGQGPEGGAPGRQEAASLGTHE</sequence>
<dbReference type="Gene3D" id="3.40.50.2000">
    <property type="entry name" value="Glycogen Phosphorylase B"/>
    <property type="match status" value="2"/>
</dbReference>
<evidence type="ECO:0000256" key="1">
    <source>
        <dbReference type="ARBA" id="ARBA00022676"/>
    </source>
</evidence>
<dbReference type="EMBL" id="BKDJ01000004">
    <property type="protein sequence ID" value="GER22672.1"/>
    <property type="molecule type" value="Genomic_DNA"/>
</dbReference>
<dbReference type="Proteomes" id="UP000325307">
    <property type="component" value="Unassembled WGS sequence"/>
</dbReference>
<keyword evidence="2 6" id="KW-0808">Transferase</keyword>
<protein>
    <submittedName>
        <fullName evidence="6">Glycosyl transferase</fullName>
    </submittedName>
</protein>
<dbReference type="InterPro" id="IPR028098">
    <property type="entry name" value="Glyco_trans_4-like_N"/>
</dbReference>
<feature type="domain" description="Glycosyl transferase family 1" evidence="4">
    <location>
        <begin position="191"/>
        <end position="332"/>
    </location>
</feature>
<dbReference type="Pfam" id="PF00534">
    <property type="entry name" value="Glycos_transf_1"/>
    <property type="match status" value="1"/>
</dbReference>
<evidence type="ECO:0000313" key="6">
    <source>
        <dbReference type="EMBL" id="GER22672.1"/>
    </source>
</evidence>
<feature type="region of interest" description="Disordered" evidence="3">
    <location>
        <begin position="374"/>
        <end position="397"/>
    </location>
</feature>